<dbReference type="PANTHER" id="PTHR43399:SF4">
    <property type="entry name" value="CELL WALL-ASSOCIATED PROTEASE"/>
    <property type="match status" value="1"/>
</dbReference>
<dbReference type="InterPro" id="IPR002884">
    <property type="entry name" value="P_dom"/>
</dbReference>
<evidence type="ECO:0000256" key="3">
    <source>
        <dbReference type="ARBA" id="ARBA00022729"/>
    </source>
</evidence>
<dbReference type="PROSITE" id="PS50853">
    <property type="entry name" value="FN3"/>
    <property type="match status" value="1"/>
</dbReference>
<dbReference type="RefSeq" id="WP_379792457.1">
    <property type="nucleotide sequence ID" value="NZ_JBHSQB010000009.1"/>
</dbReference>
<evidence type="ECO:0000256" key="4">
    <source>
        <dbReference type="ARBA" id="ARBA00022801"/>
    </source>
</evidence>
<dbReference type="Pfam" id="PF00041">
    <property type="entry name" value="fn3"/>
    <property type="match status" value="1"/>
</dbReference>
<comment type="similarity">
    <text evidence="1 6">Belongs to the peptidase S8 family.</text>
</comment>
<dbReference type="SUPFAM" id="SSF52743">
    <property type="entry name" value="Subtilisin-like"/>
    <property type="match status" value="1"/>
</dbReference>
<dbReference type="CDD" id="cd04842">
    <property type="entry name" value="Peptidases_S8_Kp43_protease"/>
    <property type="match status" value="1"/>
</dbReference>
<evidence type="ECO:0000313" key="10">
    <source>
        <dbReference type="EMBL" id="MFC6097496.1"/>
    </source>
</evidence>
<reference evidence="11" key="1">
    <citation type="journal article" date="2019" name="Int. J. Syst. Evol. Microbiol.">
        <title>The Global Catalogue of Microorganisms (GCM) 10K type strain sequencing project: providing services to taxonomists for standard genome sequencing and annotation.</title>
        <authorList>
            <consortium name="The Broad Institute Genomics Platform"/>
            <consortium name="The Broad Institute Genome Sequencing Center for Infectious Disease"/>
            <person name="Wu L."/>
            <person name="Ma J."/>
        </authorList>
    </citation>
    <scope>NUCLEOTIDE SEQUENCE [LARGE SCALE GENOMIC DNA]</scope>
    <source>
        <strain evidence="11">CCUG 49679</strain>
    </source>
</reference>
<evidence type="ECO:0000259" key="9">
    <source>
        <dbReference type="PROSITE" id="PS51829"/>
    </source>
</evidence>
<dbReference type="PANTHER" id="PTHR43399">
    <property type="entry name" value="SUBTILISIN-RELATED"/>
    <property type="match status" value="1"/>
</dbReference>
<dbReference type="PROSITE" id="PS00138">
    <property type="entry name" value="SUBTILASE_SER"/>
    <property type="match status" value="1"/>
</dbReference>
<dbReference type="InterPro" id="IPR034058">
    <property type="entry name" value="TagA/B/C/D_pept_dom"/>
</dbReference>
<keyword evidence="5 6" id="KW-0720">Serine protease</keyword>
<dbReference type="PRINTS" id="PR00723">
    <property type="entry name" value="SUBTILISIN"/>
</dbReference>
<dbReference type="Gene3D" id="3.40.50.200">
    <property type="entry name" value="Peptidase S8/S53 domain"/>
    <property type="match status" value="1"/>
</dbReference>
<feature type="active site" description="Charge relay system" evidence="6">
    <location>
        <position position="351"/>
    </location>
</feature>
<comment type="caution">
    <text evidence="10">The sequence shown here is derived from an EMBL/GenBank/DDBJ whole genome shotgun (WGS) entry which is preliminary data.</text>
</comment>
<dbReference type="InterPro" id="IPR036116">
    <property type="entry name" value="FN3_sf"/>
</dbReference>
<dbReference type="InterPro" id="IPR036852">
    <property type="entry name" value="Peptidase_S8/S53_dom_sf"/>
</dbReference>
<gene>
    <name evidence="10" type="ORF">ACFPVY_12645</name>
</gene>
<dbReference type="CDD" id="cd00063">
    <property type="entry name" value="FN3"/>
    <property type="match status" value="1"/>
</dbReference>
<evidence type="ECO:0000256" key="7">
    <source>
        <dbReference type="SAM" id="SignalP"/>
    </source>
</evidence>
<feature type="active site" description="Charge relay system" evidence="6">
    <location>
        <position position="133"/>
    </location>
</feature>
<feature type="domain" description="P/Homo B" evidence="9">
    <location>
        <begin position="739"/>
        <end position="893"/>
    </location>
</feature>
<evidence type="ECO:0000259" key="8">
    <source>
        <dbReference type="PROSITE" id="PS50853"/>
    </source>
</evidence>
<evidence type="ECO:0000256" key="1">
    <source>
        <dbReference type="ARBA" id="ARBA00011073"/>
    </source>
</evidence>
<sequence length="980" mass="104314">MKNLPNFAFKIILFFAFTISFSAISQTKEDVSQITKEYDFNKLKELENKYFKKFQAEKNKAILAAKKNNWPEFIKNEDGSVDELVKLAADGSPLYYSTSNVNAAKSTRTNFLNTGGGLGLNLNGQNMIARVWDGGKVRASHQEFGGRVTVVDDVAGPNGNNFHATHVTGTIIAAGVDLNAKGMAPVAQARTFNWTNDSTEALSEVQQGMLISNHSYGVPLVSNGQPLATWYIGAYSDESYEWDEVAYNSPYYLQVASAGNDGQVVNGNPSTIGYDKLTGNKVSKNNLVVANAQDAVIGANGVLTSVAINSSSSQGPADDSRIKPDITGNGTNVYSTYETSNTAYGTISGTSMASPNVAGTLLLLQQHYKNVNNRFMKAATLKALACHTADDAGRPGPDVVFGWGLLNAKKAAETITNNGLSTVISEEKLAQGQTFTMTVNASGNLPLQASIAWTDLPGIVNNGTLNSTTPALVNDLDIKITKNNTTFYPYRLTNNAGANAVATGTNDVDNIEKVDVANATGSYTITVTHKGTLQNGPQNFGLVVTGVTSSFALTDVSLDQIVCNTGTATFNFNYNATGFTSTALSLVDVPAGITATLSNSSLITPAPLTLTLSNLNGLAAGDYTIGVKGIRGSETKIKYVTFKVYSTTFENLTLTNPANDQSGLSTTVNLSWQPSVNAESYRVQVATDNTFNNIISNEVVTGTNYSVSNLNQETSYFWRVLSENRCGQATSGTVNKFTTGILSCDLSFTATDFSDAVIENTEDSEANIPVTVSGGITIGTITATVNISHTYTEDIVVTLVGPASIGSPEIRLFNHACTEYDDISATLSDAGTTLTCSTTAPAISGTIKPYDPFYSLNNLPADGVWTLNVFDPYNGDGGIVNAFSLNFCNVAPSALGVSENIFSTVKVYPNPTKGIVTVSLPQNLELTTLTLVDIQGRQILKKETSNTSETLNIENFSDGVYILNIQSGSSKISKKLVLNR</sequence>
<dbReference type="NCBIfam" id="TIGR04183">
    <property type="entry name" value="Por_Secre_tail"/>
    <property type="match status" value="1"/>
</dbReference>
<dbReference type="PROSITE" id="PS51892">
    <property type="entry name" value="SUBTILASE"/>
    <property type="match status" value="1"/>
</dbReference>
<keyword evidence="11" id="KW-1185">Reference proteome</keyword>
<evidence type="ECO:0000256" key="5">
    <source>
        <dbReference type="ARBA" id="ARBA00022825"/>
    </source>
</evidence>
<dbReference type="Pfam" id="PF18962">
    <property type="entry name" value="Por_Secre_tail"/>
    <property type="match status" value="1"/>
</dbReference>
<dbReference type="InterPro" id="IPR026444">
    <property type="entry name" value="Secre_tail"/>
</dbReference>
<proteinExistence type="inferred from homology"/>
<accession>A0ABW1PRA2</accession>
<dbReference type="InterPro" id="IPR008979">
    <property type="entry name" value="Galactose-bd-like_sf"/>
</dbReference>
<dbReference type="InterPro" id="IPR015500">
    <property type="entry name" value="Peptidase_S8_subtilisin-rel"/>
</dbReference>
<organism evidence="10 11">
    <name type="scientific">Flavobacterium qiangtangense</name>
    <dbReference type="NCBI Taxonomy" id="1442595"/>
    <lineage>
        <taxon>Bacteria</taxon>
        <taxon>Pseudomonadati</taxon>
        <taxon>Bacteroidota</taxon>
        <taxon>Flavobacteriia</taxon>
        <taxon>Flavobacteriales</taxon>
        <taxon>Flavobacteriaceae</taxon>
        <taxon>Flavobacterium</taxon>
    </lineage>
</organism>
<dbReference type="InterPro" id="IPR051048">
    <property type="entry name" value="Peptidase_S8/S53_subtilisin"/>
</dbReference>
<dbReference type="Pfam" id="PF00082">
    <property type="entry name" value="Peptidase_S8"/>
    <property type="match status" value="1"/>
</dbReference>
<dbReference type="SUPFAM" id="SSF49785">
    <property type="entry name" value="Galactose-binding domain-like"/>
    <property type="match status" value="2"/>
</dbReference>
<name>A0ABW1PRA2_9FLAO</name>
<feature type="active site" description="Charge relay system" evidence="6">
    <location>
        <position position="163"/>
    </location>
</feature>
<dbReference type="Gene3D" id="2.60.40.10">
    <property type="entry name" value="Immunoglobulins"/>
    <property type="match status" value="1"/>
</dbReference>
<dbReference type="SUPFAM" id="SSF49265">
    <property type="entry name" value="Fibronectin type III"/>
    <property type="match status" value="1"/>
</dbReference>
<dbReference type="InterPro" id="IPR000209">
    <property type="entry name" value="Peptidase_S8/S53_dom"/>
</dbReference>
<dbReference type="Gene3D" id="2.60.120.380">
    <property type="match status" value="1"/>
</dbReference>
<keyword evidence="2 6" id="KW-0645">Protease</keyword>
<dbReference type="EMBL" id="JBHSQB010000009">
    <property type="protein sequence ID" value="MFC6097496.1"/>
    <property type="molecule type" value="Genomic_DNA"/>
</dbReference>
<keyword evidence="3 7" id="KW-0732">Signal</keyword>
<dbReference type="InterPro" id="IPR023828">
    <property type="entry name" value="Peptidase_S8_Ser-AS"/>
</dbReference>
<dbReference type="PROSITE" id="PS51829">
    <property type="entry name" value="P_HOMO_B"/>
    <property type="match status" value="1"/>
</dbReference>
<feature type="domain" description="Fibronectin type-III" evidence="8">
    <location>
        <begin position="653"/>
        <end position="742"/>
    </location>
</feature>
<evidence type="ECO:0000256" key="6">
    <source>
        <dbReference type="PROSITE-ProRule" id="PRU01240"/>
    </source>
</evidence>
<evidence type="ECO:0000256" key="2">
    <source>
        <dbReference type="ARBA" id="ARBA00022670"/>
    </source>
</evidence>
<evidence type="ECO:0000313" key="11">
    <source>
        <dbReference type="Proteomes" id="UP001596287"/>
    </source>
</evidence>
<protein>
    <submittedName>
        <fullName evidence="10">S8 family serine peptidase</fullName>
    </submittedName>
</protein>
<dbReference type="InterPro" id="IPR003961">
    <property type="entry name" value="FN3_dom"/>
</dbReference>
<dbReference type="InterPro" id="IPR013783">
    <property type="entry name" value="Ig-like_fold"/>
</dbReference>
<dbReference type="Proteomes" id="UP001596287">
    <property type="component" value="Unassembled WGS sequence"/>
</dbReference>
<feature type="chain" id="PRO_5047107817" evidence="7">
    <location>
        <begin position="26"/>
        <end position="980"/>
    </location>
</feature>
<feature type="signal peptide" evidence="7">
    <location>
        <begin position="1"/>
        <end position="25"/>
    </location>
</feature>
<dbReference type="Gene3D" id="2.60.120.260">
    <property type="entry name" value="Galactose-binding domain-like"/>
    <property type="match status" value="1"/>
</dbReference>
<keyword evidence="4 6" id="KW-0378">Hydrolase</keyword>